<keyword evidence="1" id="KW-0732">Signal</keyword>
<evidence type="ECO:0000313" key="2">
    <source>
        <dbReference type="EMBL" id="GGG05882.1"/>
    </source>
</evidence>
<evidence type="ECO:0000256" key="1">
    <source>
        <dbReference type="SAM" id="SignalP"/>
    </source>
</evidence>
<dbReference type="Proteomes" id="UP000634043">
    <property type="component" value="Unassembled WGS sequence"/>
</dbReference>
<protein>
    <submittedName>
        <fullName evidence="2">Uncharacterized protein</fullName>
    </submittedName>
</protein>
<dbReference type="RefSeq" id="WP_188500217.1">
    <property type="nucleotide sequence ID" value="NZ_BMFP01000001.1"/>
</dbReference>
<comment type="caution">
    <text evidence="2">The sequence shown here is derived from an EMBL/GenBank/DDBJ whole genome shotgun (WGS) entry which is preliminary data.</text>
</comment>
<keyword evidence="3" id="KW-1185">Reference proteome</keyword>
<proteinExistence type="predicted"/>
<dbReference type="EMBL" id="BMFP01000001">
    <property type="protein sequence ID" value="GGG05882.1"/>
    <property type="molecule type" value="Genomic_DNA"/>
</dbReference>
<evidence type="ECO:0000313" key="3">
    <source>
        <dbReference type="Proteomes" id="UP000634043"/>
    </source>
</evidence>
<feature type="signal peptide" evidence="1">
    <location>
        <begin position="1"/>
        <end position="25"/>
    </location>
</feature>
<feature type="chain" id="PRO_5045671655" evidence="1">
    <location>
        <begin position="26"/>
        <end position="153"/>
    </location>
</feature>
<name>A0ABQ1VYP0_9BACT</name>
<gene>
    <name evidence="2" type="ORF">GCM10011323_08200</name>
</gene>
<accession>A0ABQ1VYP0</accession>
<organism evidence="2 3">
    <name type="scientific">Pontibacter amylolyticus</name>
    <dbReference type="NCBI Taxonomy" id="1424080"/>
    <lineage>
        <taxon>Bacteria</taxon>
        <taxon>Pseudomonadati</taxon>
        <taxon>Bacteroidota</taxon>
        <taxon>Cytophagia</taxon>
        <taxon>Cytophagales</taxon>
        <taxon>Hymenobacteraceae</taxon>
        <taxon>Pontibacter</taxon>
    </lineage>
</organism>
<sequence length="153" mass="17653">MALTIRTLAPLLALLLLLTSGCDKENEEVSPLPDSPVYNKEVAFRIFTETDYSEARWQDSKLKLNLRLRRISTNLPKEVIVLDTTFGWMPFQELPLKGAPLQLDKQLQGIHREQDQLVLDVTKIVSINGYETVFRYNQSLDHDKRQETVEVKL</sequence>
<reference evidence="3" key="1">
    <citation type="journal article" date="2019" name="Int. J. Syst. Evol. Microbiol.">
        <title>The Global Catalogue of Microorganisms (GCM) 10K type strain sequencing project: providing services to taxonomists for standard genome sequencing and annotation.</title>
        <authorList>
            <consortium name="The Broad Institute Genomics Platform"/>
            <consortium name="The Broad Institute Genome Sequencing Center for Infectious Disease"/>
            <person name="Wu L."/>
            <person name="Ma J."/>
        </authorList>
    </citation>
    <scope>NUCLEOTIDE SEQUENCE [LARGE SCALE GENOMIC DNA]</scope>
    <source>
        <strain evidence="3">CGMCC 1.12749</strain>
    </source>
</reference>
<dbReference type="PROSITE" id="PS51257">
    <property type="entry name" value="PROKAR_LIPOPROTEIN"/>
    <property type="match status" value="1"/>
</dbReference>